<dbReference type="InterPro" id="IPR001667">
    <property type="entry name" value="DDH_dom"/>
</dbReference>
<dbReference type="InterPro" id="IPR003156">
    <property type="entry name" value="DHHA1_dom"/>
</dbReference>
<dbReference type="PANTHER" id="PTHR47618:SF1">
    <property type="entry name" value="BIFUNCTIONAL OLIGORIBONUCLEASE AND PAP PHOSPHATASE NRNA"/>
    <property type="match status" value="1"/>
</dbReference>
<protein>
    <submittedName>
        <fullName evidence="3">Bifunctional oligoribonuclease/PAP phosphatase NrnA</fullName>
    </submittedName>
</protein>
<accession>A0ABS7L6B4</accession>
<evidence type="ECO:0000313" key="3">
    <source>
        <dbReference type="EMBL" id="MBY0758604.1"/>
    </source>
</evidence>
<evidence type="ECO:0000259" key="2">
    <source>
        <dbReference type="Pfam" id="PF02272"/>
    </source>
</evidence>
<feature type="domain" description="DDH" evidence="1">
    <location>
        <begin position="17"/>
        <end position="156"/>
    </location>
</feature>
<reference evidence="3 4" key="1">
    <citation type="journal article" date="2020" name="New Microbes New Infect">
        <title>Sellimonas caecigallum sp. nov., description and genome sequence of a new member of the Sellimonas genus isolated from the cecum of feral chicken.</title>
        <authorList>
            <person name="Wongkuna S."/>
            <person name="Ghimire S."/>
            <person name="Antony L."/>
            <person name="Chankhamhaengdecha S."/>
            <person name="Janvilisri T."/>
            <person name="Scaria J."/>
        </authorList>
    </citation>
    <scope>NUCLEOTIDE SEQUENCE [LARGE SCALE GENOMIC DNA]</scope>
    <source>
        <strain evidence="3 4">SW451</strain>
    </source>
</reference>
<sequence length="323" mass="35898">MNKMLNLDEILAGAKTVGIAGHVRPDGDCCGSCLALCQYICSYYPQIKADVYLEEIPNSFRFLKGADCIRHEASEDQTYDVFFALDCGDAKRLGFAECLFEHAGQTVCIDHHVSNQMFADHNDIEPDASSTSELVYNLMEKERITKEIAEALYLGIVHDTGVFQYSCTKPSTMEAAAELLRKGIHASEIVEKTFYEKTYEQNQVLGKALLESIRLMDGQVIFSYITKASMEFFGVKAKDLEGIVSQLRLTKGVEVAVFLYELQKGEFKVSLRSKQKVDVSKVAQYFGGGGHVRAAGLTMRGTAHDVINNVMRLIAPQLEDETA</sequence>
<name>A0ABS7L6B4_9FIRM</name>
<dbReference type="EMBL" id="VIRV01000006">
    <property type="protein sequence ID" value="MBY0758604.1"/>
    <property type="molecule type" value="Genomic_DNA"/>
</dbReference>
<dbReference type="InterPro" id="IPR051319">
    <property type="entry name" value="Oligoribo/pAp-PDE_c-di-AMP_PDE"/>
</dbReference>
<dbReference type="SUPFAM" id="SSF64182">
    <property type="entry name" value="DHH phosphoesterases"/>
    <property type="match status" value="1"/>
</dbReference>
<dbReference type="InterPro" id="IPR038763">
    <property type="entry name" value="DHH_sf"/>
</dbReference>
<keyword evidence="4" id="KW-1185">Reference proteome</keyword>
<organism evidence="3 4">
    <name type="scientific">Sellimonas caecigallum</name>
    <dbReference type="NCBI Taxonomy" id="2592333"/>
    <lineage>
        <taxon>Bacteria</taxon>
        <taxon>Bacillati</taxon>
        <taxon>Bacillota</taxon>
        <taxon>Clostridia</taxon>
        <taxon>Lachnospirales</taxon>
        <taxon>Lachnospiraceae</taxon>
        <taxon>Sellimonas</taxon>
    </lineage>
</organism>
<comment type="caution">
    <text evidence="3">The sequence shown here is derived from an EMBL/GenBank/DDBJ whole genome shotgun (WGS) entry which is preliminary data.</text>
</comment>
<dbReference type="Gene3D" id="3.90.1640.10">
    <property type="entry name" value="inorganic pyrophosphatase (n-terminal core)"/>
    <property type="match status" value="1"/>
</dbReference>
<dbReference type="PANTHER" id="PTHR47618">
    <property type="entry name" value="BIFUNCTIONAL OLIGORIBONUCLEASE AND PAP PHOSPHATASE NRNA"/>
    <property type="match status" value="1"/>
</dbReference>
<dbReference type="Proteomes" id="UP000779049">
    <property type="component" value="Unassembled WGS sequence"/>
</dbReference>
<gene>
    <name evidence="3" type="ORF">FLB61_05790</name>
</gene>
<evidence type="ECO:0000259" key="1">
    <source>
        <dbReference type="Pfam" id="PF01368"/>
    </source>
</evidence>
<feature type="domain" description="DHHA1" evidence="2">
    <location>
        <begin position="219"/>
        <end position="301"/>
    </location>
</feature>
<dbReference type="Gene3D" id="3.10.310.30">
    <property type="match status" value="1"/>
</dbReference>
<evidence type="ECO:0000313" key="4">
    <source>
        <dbReference type="Proteomes" id="UP000779049"/>
    </source>
</evidence>
<dbReference type="Pfam" id="PF02272">
    <property type="entry name" value="DHHA1"/>
    <property type="match status" value="1"/>
</dbReference>
<dbReference type="Pfam" id="PF01368">
    <property type="entry name" value="DHH"/>
    <property type="match status" value="1"/>
</dbReference>
<proteinExistence type="predicted"/>